<dbReference type="EMBL" id="BNJK01000001">
    <property type="protein sequence ID" value="GHO92520.1"/>
    <property type="molecule type" value="Genomic_DNA"/>
</dbReference>
<gene>
    <name evidence="2" type="ORF">KSF_025680</name>
</gene>
<dbReference type="Proteomes" id="UP000597444">
    <property type="component" value="Unassembled WGS sequence"/>
</dbReference>
<keyword evidence="3" id="KW-1185">Reference proteome</keyword>
<organism evidence="2 3">
    <name type="scientific">Reticulibacter mediterranei</name>
    <dbReference type="NCBI Taxonomy" id="2778369"/>
    <lineage>
        <taxon>Bacteria</taxon>
        <taxon>Bacillati</taxon>
        <taxon>Chloroflexota</taxon>
        <taxon>Ktedonobacteria</taxon>
        <taxon>Ktedonobacterales</taxon>
        <taxon>Reticulibacteraceae</taxon>
        <taxon>Reticulibacter</taxon>
    </lineage>
</organism>
<dbReference type="RefSeq" id="WP_220203346.1">
    <property type="nucleotide sequence ID" value="NZ_BNJK01000001.1"/>
</dbReference>
<dbReference type="PROSITE" id="PS51257">
    <property type="entry name" value="PROKAR_LIPOPROTEIN"/>
    <property type="match status" value="1"/>
</dbReference>
<comment type="caution">
    <text evidence="2">The sequence shown here is derived from an EMBL/GenBank/DDBJ whole genome shotgun (WGS) entry which is preliminary data.</text>
</comment>
<evidence type="ECO:0000313" key="3">
    <source>
        <dbReference type="Proteomes" id="UP000597444"/>
    </source>
</evidence>
<name>A0A8J3IKN6_9CHLR</name>
<accession>A0A8J3IKN6</accession>
<proteinExistence type="predicted"/>
<reference evidence="2" key="1">
    <citation type="submission" date="2020-10" db="EMBL/GenBank/DDBJ databases">
        <title>Taxonomic study of unclassified bacteria belonging to the class Ktedonobacteria.</title>
        <authorList>
            <person name="Yabe S."/>
            <person name="Wang C.M."/>
            <person name="Zheng Y."/>
            <person name="Sakai Y."/>
            <person name="Cavaletti L."/>
            <person name="Monciardini P."/>
            <person name="Donadio S."/>
        </authorList>
    </citation>
    <scope>NUCLEOTIDE SEQUENCE</scope>
    <source>
        <strain evidence="2">ID150040</strain>
    </source>
</reference>
<evidence type="ECO:0008006" key="4">
    <source>
        <dbReference type="Google" id="ProtNLM"/>
    </source>
</evidence>
<keyword evidence="1" id="KW-0732">Signal</keyword>
<protein>
    <recommendedName>
        <fullName evidence="4">Proteinase inhibitor I42 chagasin domain-containing protein</fullName>
    </recommendedName>
</protein>
<feature type="signal peptide" evidence="1">
    <location>
        <begin position="1"/>
        <end position="29"/>
    </location>
</feature>
<feature type="chain" id="PRO_5035268329" description="Proteinase inhibitor I42 chagasin domain-containing protein" evidence="1">
    <location>
        <begin position="30"/>
        <end position="171"/>
    </location>
</feature>
<evidence type="ECO:0000313" key="2">
    <source>
        <dbReference type="EMBL" id="GHO92520.1"/>
    </source>
</evidence>
<evidence type="ECO:0000256" key="1">
    <source>
        <dbReference type="SAM" id="SignalP"/>
    </source>
</evidence>
<sequence length="171" mass="18243">MYHIQRKSLVMFCFAATMLLLLLAACGSAGTGTTKTGGTGAASPTPIPTQTYSAANGCPNNTVMTSESNKPNVTIKPTDIKDTVVVHNGDIVEVRLPFGHQWSGPQISQGALQLQGPGGFALKSDQVCVWRYVAKGTGTTTLDFSSRALCKPGQFCPMYVMKLPFKIEVQK</sequence>
<dbReference type="AlphaFoldDB" id="A0A8J3IKN6"/>